<evidence type="ECO:0000313" key="1">
    <source>
        <dbReference type="Ensembl" id="ENSP00000460310.1"/>
    </source>
</evidence>
<dbReference type="GeneTree" id="ENSGT00950000183139"/>
<organism evidence="1 2">
    <name type="scientific">Homo sapiens</name>
    <name type="common">Human</name>
    <dbReference type="NCBI Taxonomy" id="9606"/>
    <lineage>
        <taxon>Eukaryota</taxon>
        <taxon>Metazoa</taxon>
        <taxon>Chordata</taxon>
        <taxon>Craniata</taxon>
        <taxon>Vertebrata</taxon>
        <taxon>Euteleostomi</taxon>
        <taxon>Mammalia</taxon>
        <taxon>Eutheria</taxon>
        <taxon>Euarchontoglires</taxon>
        <taxon>Primates</taxon>
        <taxon>Haplorrhini</taxon>
        <taxon>Catarrhini</taxon>
        <taxon>Hominidae</taxon>
        <taxon>Homo</taxon>
    </lineage>
</organism>
<accession>I3L3B1</accession>
<dbReference type="Ensembl" id="ENST00000483020.5">
    <property type="protein sequence ID" value="ENSP00000460310.1"/>
    <property type="gene ID" value="ENSG00000103197.21"/>
</dbReference>
<dbReference type="HOGENOM" id="CLU_3401191_0_0_1"/>
<sequence>DFVPFITKVGSGPVKAVSLGRPGLALPLAVHGRAE</sequence>
<dbReference type="OrthoDB" id="5797019at2759"/>
<dbReference type="OpenTargets" id="ENSG00000103197"/>
<reference evidence="1 2" key="3">
    <citation type="journal article" date="2004" name="Nature">
        <title>The sequence and analysis of duplication-rich human chromosome 16.</title>
        <authorList>
            <person name="Martin J."/>
            <person name="Han C."/>
            <person name="Gordon L.A."/>
            <person name="Terry A."/>
            <person name="Prabhakar S."/>
            <person name="She X."/>
            <person name="Xie G."/>
            <person name="Hellsten U."/>
            <person name="Chan Y.M."/>
            <person name="Altherr M."/>
            <person name="Couronne O."/>
            <person name="Aerts A."/>
            <person name="Bajorek E."/>
            <person name="Black S."/>
            <person name="Blumer H."/>
            <person name="Branscomb E."/>
            <person name="Brown N.C."/>
            <person name="Bruno W.J."/>
            <person name="Buckingham J.M."/>
            <person name="Callen D.F."/>
            <person name="Campbell C.S."/>
            <person name="Campbell M.L."/>
            <person name="Campbell E.W."/>
            <person name="Caoile C."/>
            <person name="Challacombe J.F."/>
            <person name="Chasteen L.A."/>
            <person name="Chertkov O."/>
            <person name="Chi H.C."/>
            <person name="Christensen M."/>
            <person name="Clark L.M."/>
            <person name="Cohn J.D."/>
            <person name="Denys M."/>
            <person name="Detter J.C."/>
            <person name="Dickson M."/>
            <person name="Dimitrijevic-Bussod M."/>
            <person name="Escobar J."/>
            <person name="Fawcett J.J."/>
            <person name="Flowers D."/>
            <person name="Fotopulos D."/>
            <person name="Glavina T."/>
            <person name="Gomez M."/>
            <person name="Gonzales E."/>
            <person name="Goodstein D."/>
            <person name="Goodwin L.A."/>
            <person name="Grady D.L."/>
            <person name="Grigoriev I."/>
            <person name="Groza M."/>
            <person name="Hammon N."/>
            <person name="Hawkins T."/>
            <person name="Haydu L."/>
            <person name="Hildebrand C.E."/>
            <person name="Huang W."/>
            <person name="Israni S."/>
            <person name="Jett J."/>
            <person name="Jewett P.B."/>
            <person name="Kadner K."/>
            <person name="Kimball H."/>
            <person name="Kobayashi A."/>
            <person name="Krawczyk M.C."/>
            <person name="Leyba T."/>
            <person name="Longmire J.L."/>
            <person name="Lopez F."/>
            <person name="Lou Y."/>
            <person name="Lowry S."/>
            <person name="Ludeman T."/>
            <person name="Manohar C.F."/>
            <person name="Mark G.A."/>
            <person name="McMurray K.L."/>
            <person name="Meincke L.J."/>
            <person name="Morgan J."/>
            <person name="Moyzis R.K."/>
            <person name="Mundt M.O."/>
            <person name="Munk A.C."/>
            <person name="Nandkeshwar R.D."/>
            <person name="Pitluck S."/>
            <person name="Pollard M."/>
            <person name="Predki P."/>
            <person name="Parson-Quintana B."/>
            <person name="Ramirez L."/>
            <person name="Rash S."/>
            <person name="Retterer J."/>
            <person name="Ricke D.O."/>
            <person name="Robinson D.L."/>
            <person name="Rodriguez A."/>
            <person name="Salamov A."/>
            <person name="Saunders E.H."/>
            <person name="Scott D."/>
            <person name="Shough T."/>
            <person name="Stallings R.L."/>
            <person name="Stalvey M."/>
            <person name="Sutherland R.D."/>
            <person name="Tapia R."/>
            <person name="Tesmer J.G."/>
            <person name="Thayer N."/>
            <person name="Thompson L.S."/>
            <person name="Tice H."/>
            <person name="Torney D.C."/>
            <person name="Tran-Gyamfi M."/>
            <person name="Tsai M."/>
            <person name="Ulanovsky L.E."/>
            <person name="Ustaszewska A."/>
            <person name="Vo N."/>
            <person name="White P.S."/>
            <person name="Williams A.L."/>
            <person name="Wills P.L."/>
            <person name="Wu J.R."/>
            <person name="Wu K."/>
            <person name="Yang J."/>
            <person name="Dejong P."/>
            <person name="Bruce D."/>
            <person name="Doggett N.A."/>
            <person name="Deaven L."/>
            <person name="Schmutz J."/>
            <person name="Grimwood J."/>
            <person name="Richardson P."/>
            <person name="Rokhsar D.S."/>
            <person name="Eichler E.E."/>
            <person name="Gilna P."/>
            <person name="Lucas S.M."/>
            <person name="Myers R.M."/>
            <person name="Rubin E.M."/>
            <person name="Pennacchio L.A."/>
        </authorList>
    </citation>
    <scope>NUCLEOTIDE SEQUENCE [LARGE SCALE GENOMIC DNA]</scope>
</reference>
<dbReference type="ProteomicsDB" id="47176"/>
<reference evidence="3" key="4">
    <citation type="journal article" date="2011" name="BMC Syst. Biol.">
        <title>Initial characterization of the human central proteome.</title>
        <authorList>
            <person name="Burkard T.R."/>
            <person name="Planyavsky M."/>
            <person name="Kaupe I."/>
            <person name="Breitwieser F.P."/>
            <person name="Burckstummer T."/>
            <person name="Bennett K.L."/>
            <person name="Superti-Furga G."/>
            <person name="Colinge J."/>
        </authorList>
    </citation>
    <scope>IDENTIFICATION BY MASS SPECTROMETRY [LARGE SCALE ANALYSIS]</scope>
</reference>
<dbReference type="MassIVE" id="I3L3B1"/>
<dbReference type="EMBL" id="AC093513">
    <property type="status" value="NOT_ANNOTATED_CDS"/>
    <property type="molecule type" value="Genomic_DNA"/>
</dbReference>
<keyword evidence="2" id="KW-1185">Reference proteome</keyword>
<evidence type="ECO:0007829" key="3">
    <source>
        <dbReference type="PubMed" id="21269460"/>
    </source>
</evidence>
<name>I3L3B1_HUMAN</name>
<evidence type="ECO:0000313" key="2">
    <source>
        <dbReference type="Proteomes" id="UP000005640"/>
    </source>
</evidence>
<dbReference type="UCSC" id="uc059pge.1">
    <property type="organism name" value="human"/>
</dbReference>
<dbReference type="ExpressionAtlas" id="I3L3B1">
    <property type="expression patterns" value="baseline and differential"/>
</dbReference>
<reference evidence="1 2" key="2">
    <citation type="journal article" date="2004" name="Nature">
        <title>Finishing the euchromatic sequence of the human genome.</title>
        <authorList>
            <consortium name="International Human Genome Sequencing Consortium"/>
        </authorList>
    </citation>
    <scope>NUCLEOTIDE SEQUENCE [LARGE SCALE GENOMIC DNA]</scope>
</reference>
<feature type="non-terminal residue" evidence="1">
    <location>
        <position position="1"/>
    </location>
</feature>
<protein>
    <submittedName>
        <fullName evidence="1">TSC complex subunit 2</fullName>
    </submittedName>
</protein>
<reference evidence="1 2" key="1">
    <citation type="journal article" date="2001" name="Nature">
        <title>Initial sequencing and analysis of the human genome.</title>
        <authorList>
            <consortium name="International Human Genome Sequencing Consortium"/>
            <person name="Lander E.S."/>
            <person name="Linton L.M."/>
            <person name="Birren B."/>
            <person name="Nusbaum C."/>
            <person name="Zody M.C."/>
            <person name="Baldwin J."/>
            <person name="Devon K."/>
            <person name="Dewar K."/>
            <person name="Doyle M."/>
            <person name="FitzHugh W."/>
            <person name="Funke R."/>
            <person name="Gage D."/>
            <person name="Harris K."/>
            <person name="Heaford A."/>
            <person name="Howland J."/>
            <person name="Kann L."/>
            <person name="Lehoczky J."/>
            <person name="LeVine R."/>
            <person name="McEwan P."/>
            <person name="McKernan K."/>
            <person name="Meldrim J."/>
            <person name="Mesirov J.P."/>
            <person name="Miranda C."/>
            <person name="Morris W."/>
            <person name="Naylor J."/>
            <person name="Raymond C."/>
            <person name="Rosetti M."/>
            <person name="Santos R."/>
            <person name="Sheridan A."/>
            <person name="Sougnez C."/>
            <person name="Stange-Thomann N."/>
            <person name="Stojanovic N."/>
            <person name="Subramanian A."/>
            <person name="Wyman D."/>
            <person name="Rogers J."/>
            <person name="Sulston J."/>
            <person name="Ainscough R."/>
            <person name="Beck S."/>
            <person name="Bentley D."/>
            <person name="Burton J."/>
            <person name="Clee C."/>
            <person name="Carter N."/>
            <person name="Coulson A."/>
            <person name="Deadman R."/>
            <person name="Deloukas P."/>
            <person name="Dunham A."/>
            <person name="Dunham I."/>
            <person name="Durbin R."/>
            <person name="French L."/>
            <person name="Grafham D."/>
            <person name="Gregory S."/>
            <person name="Hubbard T."/>
            <person name="Humphray S."/>
            <person name="Hunt A."/>
            <person name="Jones M."/>
            <person name="Lloyd C."/>
            <person name="McMurray A."/>
            <person name="Matthews L."/>
            <person name="Mercer S."/>
            <person name="Milne S."/>
            <person name="Mullikin J.C."/>
            <person name="Mungall A."/>
            <person name="Plumb R."/>
            <person name="Ross M."/>
            <person name="Shownkeen R."/>
            <person name="Sims S."/>
            <person name="Waterston R.H."/>
            <person name="Wilson R.K."/>
            <person name="Hillier L.W."/>
            <person name="McPherson J.D."/>
            <person name="Marra M.A."/>
            <person name="Mardis E.R."/>
            <person name="Fulton L.A."/>
            <person name="Chinwalla A.T."/>
            <person name="Pepin K.H."/>
            <person name="Gish W.R."/>
            <person name="Chissoe S.L."/>
            <person name="Wendl M.C."/>
            <person name="Delehaunty K.D."/>
            <person name="Miner T.L."/>
            <person name="Delehaunty A."/>
            <person name="Kramer J.B."/>
            <person name="Cook L.L."/>
            <person name="Fulton R.S."/>
            <person name="Johnson D.L."/>
            <person name="Minx P.J."/>
            <person name="Clifton S.W."/>
            <person name="Hawkins T."/>
            <person name="Branscomb E."/>
            <person name="Predki P."/>
            <person name="Richardson P."/>
            <person name="Wenning S."/>
            <person name="Slezak T."/>
            <person name="Doggett N."/>
            <person name="Cheng J.F."/>
            <person name="Olsen A."/>
            <person name="Lucas S."/>
            <person name="Elkin C."/>
            <person name="Uberbacher E."/>
            <person name="Frazier M."/>
            <person name="Gibbs R.A."/>
            <person name="Muzny D.M."/>
            <person name="Scherer S.E."/>
            <person name="Bouck J.B."/>
            <person name="Sodergren E.J."/>
            <person name="Worley K.C."/>
            <person name="Rives C.M."/>
            <person name="Gorrell J.H."/>
            <person name="Metzker M.L."/>
            <person name="Naylor S.L."/>
            <person name="Kucherlapati R.S."/>
            <person name="Nelson D.L."/>
            <person name="Weinstock G.M."/>
            <person name="Sakaki Y."/>
            <person name="Fujiyama A."/>
            <person name="Hattori M."/>
            <person name="Yada T."/>
            <person name="Toyoda A."/>
            <person name="Itoh T."/>
            <person name="Kawagoe C."/>
            <person name="Watanabe H."/>
            <person name="Totoki Y."/>
            <person name="Taylor T."/>
            <person name="Weissenbach J."/>
            <person name="Heilig R."/>
            <person name="Saurin W."/>
            <person name="Artiguenave F."/>
            <person name="Brottier P."/>
            <person name="Bruls T."/>
            <person name="Pelletier E."/>
            <person name="Robert C."/>
            <person name="Wincker P."/>
            <person name="Smith D.R."/>
            <person name="Doucette-Stamm L."/>
            <person name="Rubenfield M."/>
            <person name="Weinstock K."/>
            <person name="Lee H.M."/>
            <person name="Dubois J."/>
            <person name="Rosenthal A."/>
            <person name="Platzer M."/>
            <person name="Nyakatura G."/>
            <person name="Taudien S."/>
            <person name="Rump A."/>
            <person name="Yang H."/>
            <person name="Yu J."/>
            <person name="Wang J."/>
            <person name="Huang G."/>
            <person name="Gu J."/>
            <person name="Hood L."/>
            <person name="Rowen L."/>
            <person name="Madan A."/>
            <person name="Qin S."/>
            <person name="Davis R.W."/>
            <person name="Federspiel N.A."/>
            <person name="Abola A.P."/>
            <person name="Proctor M.J."/>
            <person name="Myers R.M."/>
            <person name="Schmutz J."/>
            <person name="Dickson M."/>
            <person name="Grimwood J."/>
            <person name="Cox D.R."/>
            <person name="Olson M.V."/>
            <person name="Kaul R."/>
            <person name="Raymond C."/>
            <person name="Shimizu N."/>
            <person name="Kawasaki K."/>
            <person name="Minoshima S."/>
            <person name="Evans G.A."/>
            <person name="Athanasiou M."/>
            <person name="Schultz R."/>
            <person name="Roe B.A."/>
            <person name="Chen F."/>
            <person name="Pan H."/>
            <person name="Ramser J."/>
            <person name="Lehrach H."/>
            <person name="Reinhardt R."/>
            <person name="McCombie W.R."/>
            <person name="de la Bastide M."/>
            <person name="Dedhia N."/>
            <person name="Blocker H."/>
            <person name="Hornischer K."/>
            <person name="Nordsiek G."/>
            <person name="Agarwala R."/>
            <person name="Aravind L."/>
            <person name="Bailey J.A."/>
            <person name="Bateman A."/>
            <person name="Batzoglou S."/>
            <person name="Birney E."/>
            <person name="Bork P."/>
            <person name="Brown D.G."/>
            <person name="Burge C.B."/>
            <person name="Cerutti L."/>
            <person name="Chen H.C."/>
            <person name="Church D."/>
            <person name="Clamp M."/>
            <person name="Copley R.R."/>
            <person name="Doerks T."/>
            <person name="Eddy S.R."/>
            <person name="Eichler E.E."/>
            <person name="Furey T.S."/>
            <person name="Galagan J."/>
            <person name="Gilbert J.G."/>
            <person name="Harmon C."/>
            <person name="Hayashizaki Y."/>
            <person name="Haussler D."/>
            <person name="Hermjakob H."/>
            <person name="Hokamp K."/>
            <person name="Jang W."/>
            <person name="Johnson L.S."/>
            <person name="Jones T.A."/>
            <person name="Kasif S."/>
            <person name="Kaspryzk A."/>
            <person name="Kennedy S."/>
            <person name="Kent W.J."/>
            <person name="Kitts P."/>
            <person name="Koonin E.V."/>
            <person name="Korf I."/>
            <person name="Kulp D."/>
            <person name="Lancet D."/>
            <person name="Lowe T.M."/>
            <person name="McLysaght A."/>
            <person name="Mikkelsen T."/>
            <person name="Moran J.V."/>
            <person name="Mulder N."/>
            <person name="Pollara V.J."/>
            <person name="Ponting C.P."/>
            <person name="Schuler G."/>
            <person name="Schultz J."/>
            <person name="Slater G."/>
            <person name="Smit A.F."/>
            <person name="Stupka E."/>
            <person name="Szustakowski J."/>
            <person name="Thierry-Mieg D."/>
            <person name="Thierry-Mieg J."/>
            <person name="Wagner L."/>
            <person name="Wallis J."/>
            <person name="Wheeler R."/>
            <person name="Williams A."/>
            <person name="Wolf Y.I."/>
            <person name="Wolfe K.H."/>
            <person name="Yang S.P."/>
            <person name="Yeh R.F."/>
            <person name="Collins F."/>
            <person name="Guyer M.S."/>
            <person name="Peterson J."/>
            <person name="Felsenfeld A."/>
            <person name="Wetterstrand K.A."/>
            <person name="Patrinos A."/>
            <person name="Morgan M.J."/>
            <person name="de Jong P."/>
            <person name="Catanese J.J."/>
            <person name="Osoegawa K."/>
            <person name="Shizuya H."/>
            <person name="Choi S."/>
            <person name="Chen Y.J."/>
        </authorList>
    </citation>
    <scope>NUCLEOTIDE SEQUENCE [LARGE SCALE GENOMIC DNA]</scope>
</reference>
<dbReference type="Proteomes" id="UP000005640">
    <property type="component" value="Chromosome 16"/>
</dbReference>
<dbReference type="Bgee" id="ENSG00000103197">
    <property type="expression patterns" value="Expressed in right hemisphere of cerebellum and 187 other cell types or tissues"/>
</dbReference>
<gene>
    <name evidence="1" type="primary">TSC2</name>
</gene>
<reference evidence="1" key="5">
    <citation type="submission" date="2025-08" db="UniProtKB">
        <authorList>
            <consortium name="Ensembl"/>
        </authorList>
    </citation>
    <scope>IDENTIFICATION</scope>
</reference>
<reference evidence="1" key="6">
    <citation type="submission" date="2025-09" db="UniProtKB">
        <authorList>
            <consortium name="Ensembl"/>
        </authorList>
    </citation>
    <scope>IDENTIFICATION</scope>
</reference>
<dbReference type="ChiTaRS" id="TSC2">
    <property type="organism name" value="human"/>
</dbReference>
<proteinExistence type="evidence at protein level"/>
<dbReference type="AlphaFoldDB" id="I3L3B1"/>
<dbReference type="HGNC" id="HGNC:12363">
    <property type="gene designation" value="TSC2"/>
</dbReference>
<dbReference type="Ensembl" id="ENST00000483020.5">
    <property type="protein sequence ID" value="ENSP00000460310.1"/>
    <property type="gene ID" value="ENSG00000103197.20"/>
</dbReference>
<dbReference type="VEuPathDB" id="HostDB:ENSG00000103197"/>